<proteinExistence type="predicted"/>
<feature type="signal peptide" evidence="2">
    <location>
        <begin position="1"/>
        <end position="18"/>
    </location>
</feature>
<evidence type="ECO:0000256" key="2">
    <source>
        <dbReference type="SAM" id="SignalP"/>
    </source>
</evidence>
<accession>A0AAE9ILD6</accession>
<feature type="region of interest" description="Disordered" evidence="1">
    <location>
        <begin position="22"/>
        <end position="86"/>
    </location>
</feature>
<name>A0AAE9ILD6_CAEBR</name>
<feature type="compositionally biased region" description="Basic and acidic residues" evidence="1">
    <location>
        <begin position="58"/>
        <end position="75"/>
    </location>
</feature>
<evidence type="ECO:0000313" key="3">
    <source>
        <dbReference type="EMBL" id="ULT98626.1"/>
    </source>
</evidence>
<feature type="chain" id="PRO_5042184752" evidence="2">
    <location>
        <begin position="19"/>
        <end position="247"/>
    </location>
</feature>
<evidence type="ECO:0000256" key="1">
    <source>
        <dbReference type="SAM" id="MobiDB-lite"/>
    </source>
</evidence>
<sequence length="247" mass="27899">MNKLCLISSILVASIVLAFPGGHEKEPMEGGPMNMTDDDLPMNMTHKGPWKHHGQGSADDKNLKEKPEKPEKPENPTHVPADRKRRGIYDDAKQAGQSAVRSVESVGGKVMDTVEGAADTVWSTGENAMDHVKTGASDVVDKVKEIAFLGNEIIGSQWIEHRKQNGWEIGKRLEIYYANDWMQYMMIYTQEAKEIQTEQQHSWIFQMEQSHWTNNRNHPKSEYWVTPGENGATKFIFTDLEMAKGVS</sequence>
<protein>
    <submittedName>
        <fullName evidence="3">Uncharacterized protein</fullName>
    </submittedName>
</protein>
<reference evidence="3 4" key="1">
    <citation type="submission" date="2022-05" db="EMBL/GenBank/DDBJ databases">
        <title>Chromosome-level reference genomes for two strains of Caenorhabditis briggsae: an improved platform for comparative genomics.</title>
        <authorList>
            <person name="Stevens L."/>
            <person name="Andersen E.C."/>
        </authorList>
    </citation>
    <scope>NUCLEOTIDE SEQUENCE [LARGE SCALE GENOMIC DNA]</scope>
    <source>
        <strain evidence="3">QX1410_ONT</strain>
        <tissue evidence="3">Whole-organism</tissue>
    </source>
</reference>
<gene>
    <name evidence="3" type="ORF">L3Y34_000177</name>
</gene>
<keyword evidence="2" id="KW-0732">Signal</keyword>
<dbReference type="AlphaFoldDB" id="A0AAE9ILD6"/>
<dbReference type="EMBL" id="CP090893">
    <property type="protein sequence ID" value="ULT98626.1"/>
    <property type="molecule type" value="Genomic_DNA"/>
</dbReference>
<evidence type="ECO:0000313" key="4">
    <source>
        <dbReference type="Proteomes" id="UP000827892"/>
    </source>
</evidence>
<dbReference type="Proteomes" id="UP000827892">
    <property type="component" value="Chromosome III"/>
</dbReference>
<organism evidence="3 4">
    <name type="scientific">Caenorhabditis briggsae</name>
    <dbReference type="NCBI Taxonomy" id="6238"/>
    <lineage>
        <taxon>Eukaryota</taxon>
        <taxon>Metazoa</taxon>
        <taxon>Ecdysozoa</taxon>
        <taxon>Nematoda</taxon>
        <taxon>Chromadorea</taxon>
        <taxon>Rhabditida</taxon>
        <taxon>Rhabditina</taxon>
        <taxon>Rhabditomorpha</taxon>
        <taxon>Rhabditoidea</taxon>
        <taxon>Rhabditidae</taxon>
        <taxon>Peloderinae</taxon>
        <taxon>Caenorhabditis</taxon>
    </lineage>
</organism>